<dbReference type="SUPFAM" id="SSF48264">
    <property type="entry name" value="Cytochrome P450"/>
    <property type="match status" value="1"/>
</dbReference>
<evidence type="ECO:0000256" key="1">
    <source>
        <dbReference type="ARBA" id="ARBA00004167"/>
    </source>
</evidence>
<dbReference type="InterPro" id="IPR002401">
    <property type="entry name" value="Cyt_P450_E_grp-I"/>
</dbReference>
<evidence type="ECO:0000256" key="3">
    <source>
        <dbReference type="ARBA" id="ARBA00022617"/>
    </source>
</evidence>
<dbReference type="GO" id="GO:0004497">
    <property type="term" value="F:monooxygenase activity"/>
    <property type="evidence" value="ECO:0007669"/>
    <property type="project" value="UniProtKB-KW"/>
</dbReference>
<dbReference type="PRINTS" id="PR00385">
    <property type="entry name" value="P450"/>
</dbReference>
<dbReference type="Gene3D" id="1.10.630.10">
    <property type="entry name" value="Cytochrome P450"/>
    <property type="match status" value="1"/>
</dbReference>
<comment type="similarity">
    <text evidence="2 12">Belongs to the cytochrome P450 family.</text>
</comment>
<comment type="cofactor">
    <cofactor evidence="11">
        <name>heme</name>
        <dbReference type="ChEBI" id="CHEBI:30413"/>
    </cofactor>
</comment>
<dbReference type="GO" id="GO:0016705">
    <property type="term" value="F:oxidoreductase activity, acting on paired donors, with incorporation or reduction of molecular oxygen"/>
    <property type="evidence" value="ECO:0007669"/>
    <property type="project" value="InterPro"/>
</dbReference>
<dbReference type="Pfam" id="PF00067">
    <property type="entry name" value="p450"/>
    <property type="match status" value="1"/>
</dbReference>
<dbReference type="InterPro" id="IPR017972">
    <property type="entry name" value="Cyt_P450_CS"/>
</dbReference>
<keyword evidence="7 12" id="KW-0560">Oxidoreductase</keyword>
<dbReference type="GO" id="GO:0016020">
    <property type="term" value="C:membrane"/>
    <property type="evidence" value="ECO:0007669"/>
    <property type="project" value="UniProtKB-SubCell"/>
</dbReference>
<evidence type="ECO:0000256" key="12">
    <source>
        <dbReference type="RuleBase" id="RU000461"/>
    </source>
</evidence>
<keyword evidence="9 12" id="KW-0503">Monooxygenase</keyword>
<keyword evidence="6" id="KW-1133">Transmembrane helix</keyword>
<evidence type="ECO:0000256" key="10">
    <source>
        <dbReference type="ARBA" id="ARBA00023136"/>
    </source>
</evidence>
<keyword evidence="8 11" id="KW-0408">Iron</keyword>
<feature type="binding site" description="axial binding residue" evidence="11">
    <location>
        <position position="401"/>
    </location>
    <ligand>
        <name>heme</name>
        <dbReference type="ChEBI" id="CHEBI:30413"/>
    </ligand>
    <ligandPart>
        <name>Fe</name>
        <dbReference type="ChEBI" id="CHEBI:18248"/>
    </ligandPart>
</feature>
<reference evidence="13" key="1">
    <citation type="journal article" date="2019" name="Int. J. Mol. Sci.">
        <title>Analysis of Centranthera grandiflora Benth Transcriptome Explores Genes of Catalpol, Acteoside and Azafrin Biosynthesis.</title>
        <authorList>
            <person name="Zhang X."/>
            <person name="Li C."/>
            <person name="Wang L."/>
            <person name="Fei Y."/>
            <person name="Qin W."/>
        </authorList>
    </citation>
    <scope>NUCLEOTIDE SEQUENCE</scope>
</reference>
<protein>
    <submittedName>
        <fullName evidence="13">Secologanin synthase 2</fullName>
    </submittedName>
</protein>
<accession>A0A5S9H943</accession>
<comment type="subcellular location">
    <subcellularLocation>
        <location evidence="1">Membrane</location>
        <topology evidence="1">Single-pass membrane protein</topology>
    </subcellularLocation>
</comment>
<evidence type="ECO:0000256" key="11">
    <source>
        <dbReference type="PIRSR" id="PIRSR602401-1"/>
    </source>
</evidence>
<name>A0A5S9H943_9LAMI</name>
<evidence type="ECO:0000256" key="6">
    <source>
        <dbReference type="ARBA" id="ARBA00022989"/>
    </source>
</evidence>
<evidence type="ECO:0000256" key="2">
    <source>
        <dbReference type="ARBA" id="ARBA00010617"/>
    </source>
</evidence>
<dbReference type="AlphaFoldDB" id="A0A5S9H943"/>
<keyword evidence="5 11" id="KW-0479">Metal-binding</keyword>
<sequence>MVPRLMPNVLHTIHKYGNFSFTWMGPRPRVYVTDLNVLRELLSDYHKYKKPFEAINPIAKLLISTGLASMEGDEWAKCRFKLNPAFRMEKLKSMVPAVQVCAENILSEWEKMTSAGGGSCVIDIIHHLEIYTSSVLAQLMFGSTYTEKIKQTFFKLLELESLGKLSTDLLTLPGQEYFPTKKNRQAHKIDQFIRDSIKSMIDERLETRKAREIDTGAGDGKDLLDLFMDELYQHEKTKSGGNRRKMIEDVVGQCKIFFFAGFGSTSNSICWAMVMLSIHKHWQERAREEVMRVVGHKKEISAEDLSQLKVITMIVTEVLRLFPASMELSRLIVEDTKIGGYTIPKGTVVTCPILLMSWSPEVWGHDAKEFNPQRFAEGVAKATKKYGLAQYMPFGCGPRICIAQNLAVIELKMFLALLVRKFEFELSPEYKHGPHVDFTIHPQYGAPLVLREL</sequence>
<dbReference type="PROSITE" id="PS00086">
    <property type="entry name" value="CYTOCHROME_P450"/>
    <property type="match status" value="1"/>
</dbReference>
<dbReference type="PRINTS" id="PR00463">
    <property type="entry name" value="EP450I"/>
</dbReference>
<dbReference type="PANTHER" id="PTHR24282:SF273">
    <property type="entry name" value="CYTOCHROME P450 CYP72A219-LIKE"/>
    <property type="match status" value="1"/>
</dbReference>
<keyword evidence="10" id="KW-0472">Membrane</keyword>
<evidence type="ECO:0000313" key="13">
    <source>
        <dbReference type="EMBL" id="AZB52812.1"/>
    </source>
</evidence>
<dbReference type="EMBL" id="MH794274">
    <property type="protein sequence ID" value="AZB52812.1"/>
    <property type="molecule type" value="mRNA"/>
</dbReference>
<keyword evidence="3 11" id="KW-0349">Heme</keyword>
<evidence type="ECO:0000256" key="8">
    <source>
        <dbReference type="ARBA" id="ARBA00023004"/>
    </source>
</evidence>
<keyword evidence="4" id="KW-0812">Transmembrane</keyword>
<evidence type="ECO:0000256" key="9">
    <source>
        <dbReference type="ARBA" id="ARBA00023033"/>
    </source>
</evidence>
<dbReference type="PANTHER" id="PTHR24282">
    <property type="entry name" value="CYTOCHROME P450 FAMILY MEMBER"/>
    <property type="match status" value="1"/>
</dbReference>
<dbReference type="InterPro" id="IPR001128">
    <property type="entry name" value="Cyt_P450"/>
</dbReference>
<dbReference type="GO" id="GO:0020037">
    <property type="term" value="F:heme binding"/>
    <property type="evidence" value="ECO:0007669"/>
    <property type="project" value="InterPro"/>
</dbReference>
<dbReference type="GO" id="GO:0005506">
    <property type="term" value="F:iron ion binding"/>
    <property type="evidence" value="ECO:0007669"/>
    <property type="project" value="InterPro"/>
</dbReference>
<dbReference type="InterPro" id="IPR036396">
    <property type="entry name" value="Cyt_P450_sf"/>
</dbReference>
<evidence type="ECO:0000256" key="7">
    <source>
        <dbReference type="ARBA" id="ARBA00023002"/>
    </source>
</evidence>
<dbReference type="InterPro" id="IPR050665">
    <property type="entry name" value="Cytochrome_P450_Monooxygen"/>
</dbReference>
<proteinExistence type="evidence at transcript level"/>
<evidence type="ECO:0000256" key="5">
    <source>
        <dbReference type="ARBA" id="ARBA00022723"/>
    </source>
</evidence>
<organism evidence="13">
    <name type="scientific">Centranthera grandiflora</name>
    <dbReference type="NCBI Taxonomy" id="2491184"/>
    <lineage>
        <taxon>Eukaryota</taxon>
        <taxon>Viridiplantae</taxon>
        <taxon>Streptophyta</taxon>
        <taxon>Embryophyta</taxon>
        <taxon>Tracheophyta</taxon>
        <taxon>Spermatophyta</taxon>
        <taxon>Magnoliopsida</taxon>
        <taxon>eudicotyledons</taxon>
        <taxon>Gunneridae</taxon>
        <taxon>Pentapetalae</taxon>
        <taxon>asterids</taxon>
        <taxon>lamiids</taxon>
        <taxon>Lamiales</taxon>
        <taxon>Orobanchaceae</taxon>
        <taxon>Buchnereae</taxon>
        <taxon>Centranthera</taxon>
    </lineage>
</organism>
<evidence type="ECO:0000256" key="4">
    <source>
        <dbReference type="ARBA" id="ARBA00022692"/>
    </source>
</evidence>